<dbReference type="SMART" id="SM00368">
    <property type="entry name" value="LRR_RI"/>
    <property type="match status" value="3"/>
</dbReference>
<comment type="caution">
    <text evidence="1">The sequence shown here is derived from an EMBL/GenBank/DDBJ whole genome shotgun (WGS) entry which is preliminary data.</text>
</comment>
<dbReference type="PANTHER" id="PTHR24110:SF3">
    <property type="entry name" value="CENTROSOMAL PROTEIN OF 78 KDA"/>
    <property type="match status" value="1"/>
</dbReference>
<dbReference type="GO" id="GO:0036064">
    <property type="term" value="C:ciliary basal body"/>
    <property type="evidence" value="ECO:0007669"/>
    <property type="project" value="TreeGrafter"/>
</dbReference>
<protein>
    <submittedName>
        <fullName evidence="1">Uncharacterized protein</fullName>
    </submittedName>
</protein>
<dbReference type="InterPro" id="IPR026212">
    <property type="entry name" value="Cep78"/>
</dbReference>
<dbReference type="OrthoDB" id="8950845at2759"/>
<dbReference type="EMBL" id="JANIIK010000111">
    <property type="protein sequence ID" value="KAJ3594861.1"/>
    <property type="molecule type" value="Genomic_DNA"/>
</dbReference>
<keyword evidence="2" id="KW-1185">Reference proteome</keyword>
<dbReference type="PANTHER" id="PTHR24110">
    <property type="entry name" value="CENTROSOMAL PROTEIN OF 78 KDA"/>
    <property type="match status" value="1"/>
</dbReference>
<dbReference type="GO" id="GO:0005813">
    <property type="term" value="C:centrosome"/>
    <property type="evidence" value="ECO:0007669"/>
    <property type="project" value="TreeGrafter"/>
</dbReference>
<evidence type="ECO:0000313" key="1">
    <source>
        <dbReference type="EMBL" id="KAJ3594861.1"/>
    </source>
</evidence>
<dbReference type="AlphaFoldDB" id="A0A9Q0DUQ2"/>
<dbReference type="Proteomes" id="UP001148018">
    <property type="component" value="Unassembled WGS sequence"/>
</dbReference>
<sequence>MVQDSALIRRRGPQNFAAYYDYACERQNSLPLPAVMTNLHKGRLDFNGDGVKLMDWAPVLSSISINKHLSHIAISSTYQVDAGDTASPILKSLHLNGLPLRERDLISLTKGLAKSASLENLSLANCPISDEGLEVICQSVKYSKCIKAVDFTGCNLTWRGAEHMGNIINHQGMWRHSAAWAESLRYRQPQLEGMGGLRRITLNCNSLIGDRGAAALAHQLEEDLWVKAVDLHKCGLSNQGAQCLLEALKTNSTLTVLDVRSNPLIAPVIVELAQTLALDKPALADMKLSRTAASYKMVQGLGHTFSERTFQRIRSSPFSIYLDESTSNSNKKVLSILHCQTLLDIDGDSCHHIHNAAKKFAAPFCHNLEQLFTDLHTDHLWASDQVHYLMEVCELMGIPGTTHKGLRLIGGFQRTMWASALAECCLHTRKVGKDRKERAVKKVWFESLNTNLHLSVYLGVLPILKEYVMVFQGSQTLVHKLHDKQLEVVTSFMACFVKAEHLHTTSKKLVEMEFSDKMLPLRELYVGPLAEKLKAEHPQHPIVLQFLNTVKTAYISTAAYMQKKLPLNSRTLQALSALDPLVRGHSETGILLKRLSGPEMMGHLVPPQCDVPLEVVKFNVDRTLPLYLDGDSMVTWWANIMATGKYPGLNHVVKGGLSIFHGPMVESSFSAMGDIISQKRTSMSMATFNAIQTTKYALKSRCQTAIQMFKRENVKLSTVDKALCKNIRTAGTKDTQKTGPVEEEREAGRVWVPANNQCRAKQEDCSGEGQACEANSCSKALELLVQAKKAKK</sequence>
<dbReference type="PRINTS" id="PR02062">
    <property type="entry name" value="CENTROSOME78"/>
</dbReference>
<organism evidence="1 2">
    <name type="scientific">Muraenolepis orangiensis</name>
    <name type="common">Patagonian moray cod</name>
    <dbReference type="NCBI Taxonomy" id="630683"/>
    <lineage>
        <taxon>Eukaryota</taxon>
        <taxon>Metazoa</taxon>
        <taxon>Chordata</taxon>
        <taxon>Craniata</taxon>
        <taxon>Vertebrata</taxon>
        <taxon>Euteleostomi</taxon>
        <taxon>Actinopterygii</taxon>
        <taxon>Neopterygii</taxon>
        <taxon>Teleostei</taxon>
        <taxon>Neoteleostei</taxon>
        <taxon>Acanthomorphata</taxon>
        <taxon>Zeiogadaria</taxon>
        <taxon>Gadariae</taxon>
        <taxon>Gadiformes</taxon>
        <taxon>Muraenolepidoidei</taxon>
        <taxon>Muraenolepididae</taxon>
        <taxon>Muraenolepis</taxon>
    </lineage>
</organism>
<dbReference type="Gene3D" id="3.80.10.10">
    <property type="entry name" value="Ribonuclease Inhibitor"/>
    <property type="match status" value="2"/>
</dbReference>
<accession>A0A9Q0DUQ2</accession>
<name>A0A9Q0DUQ2_9TELE</name>
<dbReference type="SUPFAM" id="SSF52047">
    <property type="entry name" value="RNI-like"/>
    <property type="match status" value="1"/>
</dbReference>
<dbReference type="Pfam" id="PF13516">
    <property type="entry name" value="LRR_6"/>
    <property type="match status" value="2"/>
</dbReference>
<evidence type="ECO:0000313" key="2">
    <source>
        <dbReference type="Proteomes" id="UP001148018"/>
    </source>
</evidence>
<dbReference type="GO" id="GO:0044782">
    <property type="term" value="P:cilium organization"/>
    <property type="evidence" value="ECO:0007669"/>
    <property type="project" value="TreeGrafter"/>
</dbReference>
<dbReference type="InterPro" id="IPR032675">
    <property type="entry name" value="LRR_dom_sf"/>
</dbReference>
<gene>
    <name evidence="1" type="ORF">NHX12_004166</name>
</gene>
<dbReference type="InterPro" id="IPR001611">
    <property type="entry name" value="Leu-rich_rpt"/>
</dbReference>
<proteinExistence type="predicted"/>
<reference evidence="1" key="1">
    <citation type="submission" date="2022-07" db="EMBL/GenBank/DDBJ databases">
        <title>Chromosome-level genome of Muraenolepis orangiensis.</title>
        <authorList>
            <person name="Kim J."/>
        </authorList>
    </citation>
    <scope>NUCLEOTIDE SEQUENCE</scope>
    <source>
        <strain evidence="1">KU_S4_2022</strain>
        <tissue evidence="1">Muscle</tissue>
    </source>
</reference>